<dbReference type="KEGG" id="pmal:PMUG01_10049600"/>
<sequence length="297" mass="35680">MKIFILLRTAVFILYIYIYYYLNSKFFFDKYLDYKNCADSISVSRTYRLFSEHKNKKENLKSKKEKSEKADNNKGNDNAKLINNENSKTKDKKSDKKKIDARTNHFALIDNFLENRVNAAITSLHKFKTCSDPTLKSGLKVEVLRNYMIIFGGPIAFMVVTIIDGVIEYVFNKFLGISLVSGILCILKALYVFIKFRKCSKQLEAQRKVIMENPKMWEEEQKRQKEEEEKRRKLKELICQKKRERQIWKDEMKKRKKKEKQKWLKEMKKKIKKKDWKKFLVPSYLLYTILSKKIFYM</sequence>
<evidence type="ECO:0000256" key="1">
    <source>
        <dbReference type="SAM" id="Coils"/>
    </source>
</evidence>
<keyword evidence="3" id="KW-0472">Membrane</keyword>
<feature type="coiled-coil region" evidence="1">
    <location>
        <begin position="216"/>
        <end position="273"/>
    </location>
</feature>
<evidence type="ECO:0000256" key="3">
    <source>
        <dbReference type="SAM" id="Phobius"/>
    </source>
</evidence>
<proteinExistence type="predicted"/>
<feature type="transmembrane region" description="Helical" evidence="3">
    <location>
        <begin position="6"/>
        <end position="22"/>
    </location>
</feature>
<accession>A0A1D3RJB0</accession>
<feature type="transmembrane region" description="Helical" evidence="3">
    <location>
        <begin position="146"/>
        <end position="167"/>
    </location>
</feature>
<keyword evidence="1" id="KW-0175">Coiled coil</keyword>
<evidence type="ECO:0000256" key="2">
    <source>
        <dbReference type="SAM" id="MobiDB-lite"/>
    </source>
</evidence>
<name>A0A1D3RJB0_PLAMA</name>
<feature type="compositionally biased region" description="Basic and acidic residues" evidence="2">
    <location>
        <begin position="87"/>
        <end position="98"/>
    </location>
</feature>
<evidence type="ECO:0000313" key="5">
    <source>
        <dbReference type="Proteomes" id="UP000219813"/>
    </source>
</evidence>
<dbReference type="GeneID" id="39869496"/>
<dbReference type="AlphaFoldDB" id="A0A1D3RJB0"/>
<keyword evidence="5" id="KW-1185">Reference proteome</keyword>
<dbReference type="EMBL" id="LT594631">
    <property type="protein sequence ID" value="SCN45285.1"/>
    <property type="molecule type" value="Genomic_DNA"/>
</dbReference>
<feature type="compositionally biased region" description="Basic and acidic residues" evidence="2">
    <location>
        <begin position="58"/>
        <end position="74"/>
    </location>
</feature>
<reference evidence="4 5" key="1">
    <citation type="submission" date="2016-06" db="EMBL/GenBank/DDBJ databases">
        <authorList>
            <consortium name="Pathogen Informatics"/>
        </authorList>
    </citation>
    <scope>NUCLEOTIDE SEQUENCE [LARGE SCALE GENOMIC DNA]</scope>
</reference>
<dbReference type="RefSeq" id="XP_028862268.1">
    <property type="nucleotide sequence ID" value="XM_029005706.1"/>
</dbReference>
<gene>
    <name evidence="4" type="primary">PmUG01_10049600</name>
    <name evidence="4" type="ORF">PMUG01_10049600</name>
</gene>
<evidence type="ECO:0000313" key="4">
    <source>
        <dbReference type="EMBL" id="SCN45285.1"/>
    </source>
</evidence>
<protein>
    <recommendedName>
        <fullName evidence="6">Fam-l protein</fullName>
    </recommendedName>
</protein>
<feature type="transmembrane region" description="Helical" evidence="3">
    <location>
        <begin position="173"/>
        <end position="194"/>
    </location>
</feature>
<feature type="region of interest" description="Disordered" evidence="2">
    <location>
        <begin position="58"/>
        <end position="98"/>
    </location>
</feature>
<dbReference type="Pfam" id="PF12420">
    <property type="entry name" value="DUF3671"/>
    <property type="match status" value="1"/>
</dbReference>
<keyword evidence="3" id="KW-0812">Transmembrane</keyword>
<evidence type="ECO:0008006" key="6">
    <source>
        <dbReference type="Google" id="ProtNLM"/>
    </source>
</evidence>
<organism evidence="4 5">
    <name type="scientific">Plasmodium malariae</name>
    <dbReference type="NCBI Taxonomy" id="5858"/>
    <lineage>
        <taxon>Eukaryota</taxon>
        <taxon>Sar</taxon>
        <taxon>Alveolata</taxon>
        <taxon>Apicomplexa</taxon>
        <taxon>Aconoidasida</taxon>
        <taxon>Haemosporida</taxon>
        <taxon>Plasmodiidae</taxon>
        <taxon>Plasmodium</taxon>
        <taxon>Plasmodium (Plasmodium)</taxon>
    </lineage>
</organism>
<dbReference type="Proteomes" id="UP000219813">
    <property type="component" value="Chromosome 10"/>
</dbReference>
<dbReference type="InterPro" id="IPR022139">
    <property type="entry name" value="Fam-L/Fam-M-like_plasmodium"/>
</dbReference>
<keyword evidence="3" id="KW-1133">Transmembrane helix</keyword>
<dbReference type="VEuPathDB" id="PlasmoDB:PmUG01_10049600"/>